<keyword evidence="2" id="KW-0963">Cytoplasm</keyword>
<dbReference type="PANTHER" id="PTHR23074">
    <property type="entry name" value="AAA DOMAIN-CONTAINING"/>
    <property type="match status" value="1"/>
</dbReference>
<dbReference type="RefSeq" id="XP_008474550.1">
    <property type="nucleotide sequence ID" value="XM_008476328.3"/>
</dbReference>
<dbReference type="Gene3D" id="1.10.8.60">
    <property type="match status" value="1"/>
</dbReference>
<dbReference type="SMART" id="SM00382">
    <property type="entry name" value="AAA"/>
    <property type="match status" value="1"/>
</dbReference>
<evidence type="ECO:0000256" key="1">
    <source>
        <dbReference type="ARBA" id="ARBA00004647"/>
    </source>
</evidence>
<dbReference type="GO" id="GO:0016887">
    <property type="term" value="F:ATP hydrolysis activity"/>
    <property type="evidence" value="ECO:0007669"/>
    <property type="project" value="InterPro"/>
</dbReference>
<keyword evidence="4" id="KW-0547">Nucleotide-binding</keyword>
<dbReference type="Gene3D" id="3.40.50.300">
    <property type="entry name" value="P-loop containing nucleotide triphosphate hydrolases"/>
    <property type="match status" value="1"/>
</dbReference>
<dbReference type="InterPro" id="IPR027417">
    <property type="entry name" value="P-loop_NTPase"/>
</dbReference>
<keyword evidence="5" id="KW-0067">ATP-binding</keyword>
<dbReference type="GeneID" id="103511601"/>
<dbReference type="AlphaFoldDB" id="A0A1S3D4Z3"/>
<keyword evidence="6" id="KW-0206">Cytoskeleton</keyword>
<feature type="domain" description="AAA+ ATPase" evidence="9">
    <location>
        <begin position="219"/>
        <end position="354"/>
    </location>
</feature>
<evidence type="ECO:0000313" key="10">
    <source>
        <dbReference type="Proteomes" id="UP000079169"/>
    </source>
</evidence>
<evidence type="ECO:0000313" key="11">
    <source>
        <dbReference type="RefSeq" id="XP_008474550.1"/>
    </source>
</evidence>
<evidence type="ECO:0000256" key="7">
    <source>
        <dbReference type="ARBA" id="ARBA00023235"/>
    </source>
</evidence>
<dbReference type="FunFam" id="3.40.50.300:FF:000159">
    <property type="entry name" value="Katanin p60 ATPase-containing subunit A1"/>
    <property type="match status" value="1"/>
</dbReference>
<sequence length="530" mass="60387">MSCELSYSLLKNNQYYRDQESRAQQERKRNLLYLIEDYLRGENLAETLCCLQEEARLSEHYSLCDNVDLATILQEYEDYYQLRFNKQPKITKKLDTSHPIDKRSDREVKRSLARVKSAPPHKSASLPVKPEEVEFANIVITPVTKLAQHSPPPVRKLDVRDYPEEWKPFVEIITQEICTRDVNTHWTDVIGLDSAKRLLLEAIVYPTRYPELFRGLLSPWKAILLHGPPGTGKTLLARAVATQCTTTFFNISASSLVSKWRGESEKLVRVLFTLARKCAPSTIFLDELDALMSRRDGEEHEASRRLKAELLMQLDGLNTGEERVFLLATSNVPWDLDPAMLRRFEKRIFIDIPDPPAREAMLRHYLPPLVSESPRLCAELDYPALSKAMEGYSGSDIKSVCKEVAMQRVRDTFELLERMNPGLTMTNTSLSGSMTNINNTGHGMTGSKNNHSHSNLNASVSGQSMNINMKNHSNNHSISSHSMTGMAQMKTHIKLKTITTQQVLSTLQKTKPSADYKQYYDKWQSEFGAM</sequence>
<dbReference type="Pfam" id="PF00004">
    <property type="entry name" value="AAA"/>
    <property type="match status" value="1"/>
</dbReference>
<dbReference type="InterPro" id="IPR041569">
    <property type="entry name" value="AAA_lid_3"/>
</dbReference>
<evidence type="ECO:0000256" key="5">
    <source>
        <dbReference type="ARBA" id="ARBA00022840"/>
    </source>
</evidence>
<dbReference type="Pfam" id="PF17862">
    <property type="entry name" value="AAA_lid_3"/>
    <property type="match status" value="1"/>
</dbReference>
<evidence type="ECO:0000256" key="3">
    <source>
        <dbReference type="ARBA" id="ARBA00022701"/>
    </source>
</evidence>
<evidence type="ECO:0000256" key="4">
    <source>
        <dbReference type="ARBA" id="ARBA00022741"/>
    </source>
</evidence>
<gene>
    <name evidence="11" type="primary">LOC103511601</name>
</gene>
<dbReference type="PROSITE" id="PS50896">
    <property type="entry name" value="LISH"/>
    <property type="match status" value="1"/>
</dbReference>
<dbReference type="PANTHER" id="PTHR23074:SF78">
    <property type="entry name" value="KATANIN P60 ATPASE-CONTAINING SUBUNIT A-LIKE 2"/>
    <property type="match status" value="1"/>
</dbReference>
<dbReference type="GO" id="GO:0005524">
    <property type="term" value="F:ATP binding"/>
    <property type="evidence" value="ECO:0007669"/>
    <property type="project" value="UniProtKB-KW"/>
</dbReference>
<dbReference type="SUPFAM" id="SSF52540">
    <property type="entry name" value="P-loop containing nucleoside triphosphate hydrolases"/>
    <property type="match status" value="1"/>
</dbReference>
<dbReference type="GO" id="GO:0000922">
    <property type="term" value="C:spindle pole"/>
    <property type="evidence" value="ECO:0007669"/>
    <property type="project" value="UniProtKB-SubCell"/>
</dbReference>
<dbReference type="CDD" id="cd19509">
    <property type="entry name" value="RecA-like_VPS4-like"/>
    <property type="match status" value="1"/>
</dbReference>
<dbReference type="GO" id="GO:0016853">
    <property type="term" value="F:isomerase activity"/>
    <property type="evidence" value="ECO:0007669"/>
    <property type="project" value="UniProtKB-KW"/>
</dbReference>
<evidence type="ECO:0000256" key="2">
    <source>
        <dbReference type="ARBA" id="ARBA00022490"/>
    </source>
</evidence>
<dbReference type="STRING" id="121845.A0A1S3D4Z3"/>
<dbReference type="InterPro" id="IPR003593">
    <property type="entry name" value="AAA+_ATPase"/>
</dbReference>
<evidence type="ECO:0000256" key="6">
    <source>
        <dbReference type="ARBA" id="ARBA00023212"/>
    </source>
</evidence>
<keyword evidence="7" id="KW-0413">Isomerase</keyword>
<organism evidence="10 11">
    <name type="scientific">Diaphorina citri</name>
    <name type="common">Asian citrus psyllid</name>
    <dbReference type="NCBI Taxonomy" id="121845"/>
    <lineage>
        <taxon>Eukaryota</taxon>
        <taxon>Metazoa</taxon>
        <taxon>Ecdysozoa</taxon>
        <taxon>Arthropoda</taxon>
        <taxon>Hexapoda</taxon>
        <taxon>Insecta</taxon>
        <taxon>Pterygota</taxon>
        <taxon>Neoptera</taxon>
        <taxon>Paraneoptera</taxon>
        <taxon>Hemiptera</taxon>
        <taxon>Sternorrhyncha</taxon>
        <taxon>Psylloidea</taxon>
        <taxon>Psyllidae</taxon>
        <taxon>Diaphorininae</taxon>
        <taxon>Diaphorina</taxon>
    </lineage>
</organism>
<accession>A0A1S3D4Z3</accession>
<comment type="subcellular location">
    <subcellularLocation>
        <location evidence="1">Cytoplasm</location>
        <location evidence="1">Cytoskeleton</location>
        <location evidence="1">Spindle pole</location>
    </subcellularLocation>
</comment>
<dbReference type="PaxDb" id="121845-A0A1S3D4Z3"/>
<evidence type="ECO:0000256" key="8">
    <source>
        <dbReference type="SAM" id="MobiDB-lite"/>
    </source>
</evidence>
<feature type="region of interest" description="Disordered" evidence="8">
    <location>
        <begin position="94"/>
        <end position="126"/>
    </location>
</feature>
<reference evidence="11" key="1">
    <citation type="submission" date="2025-08" db="UniProtKB">
        <authorList>
            <consortium name="RefSeq"/>
        </authorList>
    </citation>
    <scope>IDENTIFICATION</scope>
</reference>
<protein>
    <submittedName>
        <fullName evidence="11">Katanin p60 ATPase-containing subunit A-like 2</fullName>
    </submittedName>
</protein>
<dbReference type="InterPro" id="IPR006594">
    <property type="entry name" value="LisH"/>
</dbReference>
<proteinExistence type="predicted"/>
<keyword evidence="3" id="KW-0493">Microtubule</keyword>
<name>A0A1S3D4Z3_DIACI</name>
<feature type="compositionally biased region" description="Basic and acidic residues" evidence="8">
    <location>
        <begin position="94"/>
        <end position="110"/>
    </location>
</feature>
<dbReference type="InterPro" id="IPR003959">
    <property type="entry name" value="ATPase_AAA_core"/>
</dbReference>
<keyword evidence="10" id="KW-1185">Reference proteome</keyword>
<dbReference type="OMA" id="MKTQGKY"/>
<dbReference type="KEGG" id="dci:103511601"/>
<evidence type="ECO:0000259" key="9">
    <source>
        <dbReference type="SMART" id="SM00382"/>
    </source>
</evidence>
<dbReference type="InterPro" id="IPR050304">
    <property type="entry name" value="MT-severing_AAA_ATPase"/>
</dbReference>
<dbReference type="GO" id="GO:0005874">
    <property type="term" value="C:microtubule"/>
    <property type="evidence" value="ECO:0007669"/>
    <property type="project" value="UniProtKB-KW"/>
</dbReference>
<dbReference type="Proteomes" id="UP000079169">
    <property type="component" value="Unplaced"/>
</dbReference>